<dbReference type="RefSeq" id="WP_208244820.1">
    <property type="nucleotide sequence ID" value="NZ_JAGEPF010000018.1"/>
</dbReference>
<reference evidence="1 2" key="1">
    <citation type="submission" date="2021-03" db="EMBL/GenBank/DDBJ databases">
        <title>Actinomadura violae sp. nov., isolated from lichen in Thailand.</title>
        <authorList>
            <person name="Kanchanasin P."/>
            <person name="Saeng-In P."/>
            <person name="Phongsopitanun W."/>
            <person name="Yuki M."/>
            <person name="Kudo T."/>
            <person name="Ohkuma M."/>
            <person name="Tanasupawat S."/>
        </authorList>
    </citation>
    <scope>NUCLEOTIDE SEQUENCE [LARGE SCALE GENOMIC DNA]</scope>
    <source>
        <strain evidence="1 2">LCR2-06</strain>
    </source>
</reference>
<sequence length="115" mass="12285">MQIPGSGYVVRPEGLPFETEVDQMVRMLVEGAAQDGIAPSEVELMTNVTEMPDDQVAVLGTTMRAAGVSITLIDDGPTPRAGTVRSCEMEPHELAVIDQATAASREGDSRVQNDR</sequence>
<dbReference type="EMBL" id="JAGEPF010000018">
    <property type="protein sequence ID" value="MBO2461458.1"/>
    <property type="molecule type" value="Genomic_DNA"/>
</dbReference>
<keyword evidence="2" id="KW-1185">Reference proteome</keyword>
<proteinExistence type="predicted"/>
<evidence type="ECO:0000313" key="2">
    <source>
        <dbReference type="Proteomes" id="UP000680206"/>
    </source>
</evidence>
<dbReference type="Proteomes" id="UP000680206">
    <property type="component" value="Unassembled WGS sequence"/>
</dbReference>
<gene>
    <name evidence="1" type="ORF">J4709_28140</name>
</gene>
<accession>A0ABS3RXH5</accession>
<name>A0ABS3RXH5_9ACTN</name>
<evidence type="ECO:0000313" key="1">
    <source>
        <dbReference type="EMBL" id="MBO2461458.1"/>
    </source>
</evidence>
<protein>
    <submittedName>
        <fullName evidence="1">Uncharacterized protein</fullName>
    </submittedName>
</protein>
<organism evidence="1 2">
    <name type="scientific">Actinomadura violacea</name>
    <dbReference type="NCBI Taxonomy" id="2819934"/>
    <lineage>
        <taxon>Bacteria</taxon>
        <taxon>Bacillati</taxon>
        <taxon>Actinomycetota</taxon>
        <taxon>Actinomycetes</taxon>
        <taxon>Streptosporangiales</taxon>
        <taxon>Thermomonosporaceae</taxon>
        <taxon>Actinomadura</taxon>
    </lineage>
</organism>
<comment type="caution">
    <text evidence="1">The sequence shown here is derived from an EMBL/GenBank/DDBJ whole genome shotgun (WGS) entry which is preliminary data.</text>
</comment>